<evidence type="ECO:0000313" key="2">
    <source>
        <dbReference type="EMBL" id="MDN3711036.1"/>
    </source>
</evidence>
<keyword evidence="1" id="KW-0472">Membrane</keyword>
<dbReference type="EMBL" id="JAUFRC010000001">
    <property type="protein sequence ID" value="MDN3711036.1"/>
    <property type="molecule type" value="Genomic_DNA"/>
</dbReference>
<accession>A0ABT8D535</accession>
<feature type="transmembrane region" description="Helical" evidence="1">
    <location>
        <begin position="92"/>
        <end position="113"/>
    </location>
</feature>
<comment type="caution">
    <text evidence="2">The sequence shown here is derived from an EMBL/GenBank/DDBJ whole genome shotgun (WGS) entry which is preliminary data.</text>
</comment>
<evidence type="ECO:0000313" key="3">
    <source>
        <dbReference type="Proteomes" id="UP001243846"/>
    </source>
</evidence>
<evidence type="ECO:0000256" key="1">
    <source>
        <dbReference type="SAM" id="Phobius"/>
    </source>
</evidence>
<sequence length="287" mass="30046">MSTEIIGNPITWAARRVIGAGHGLEAAVDGIGGREVAQPVVNTIGAREVGAALSKGVRDLAAYRSDVIVLVLLYPVIGFALVVWALKAGQLHLLLPLAAGFPLVGPVAATGLYEMSKRREQGLEPSWGVAMDALRAGVFGPVLTLGALLVGVFLLWLYAAHSIWLATLGPVPYDSISALLRDSFTTEAGWEMIAAGVGVGAIFAAVVLCLSVVSFPMLVDRRAGIPLAVATSLAVVRRNPATIALWGLIVAVLLALGSIPLFVGLIFVLPVLGHATWHLYRAAVTWP</sequence>
<keyword evidence="1" id="KW-0812">Transmembrane</keyword>
<protein>
    <submittedName>
        <fullName evidence="2">DUF2189 domain-containing protein</fullName>
    </submittedName>
</protein>
<feature type="transmembrane region" description="Helical" evidence="1">
    <location>
        <begin position="243"/>
        <end position="272"/>
    </location>
</feature>
<dbReference type="InterPro" id="IPR018692">
    <property type="entry name" value="DUF2189"/>
</dbReference>
<dbReference type="Proteomes" id="UP001243846">
    <property type="component" value="Unassembled WGS sequence"/>
</dbReference>
<dbReference type="RefSeq" id="WP_377688681.1">
    <property type="nucleotide sequence ID" value="NZ_JBHMDZ010000049.1"/>
</dbReference>
<organism evidence="2 3">
    <name type="scientific">Paracoccus cavernae</name>
    <dbReference type="NCBI Taxonomy" id="1571207"/>
    <lineage>
        <taxon>Bacteria</taxon>
        <taxon>Pseudomonadati</taxon>
        <taxon>Pseudomonadota</taxon>
        <taxon>Alphaproteobacteria</taxon>
        <taxon>Rhodobacterales</taxon>
        <taxon>Paracoccaceae</taxon>
        <taxon>Paracoccus</taxon>
    </lineage>
</organism>
<reference evidence="3" key="1">
    <citation type="journal article" date="2019" name="Int. J. Syst. Evol. Microbiol.">
        <title>The Global Catalogue of Microorganisms (GCM) 10K type strain sequencing project: providing services to taxonomists for standard genome sequencing and annotation.</title>
        <authorList>
            <consortium name="The Broad Institute Genomics Platform"/>
            <consortium name="The Broad Institute Genome Sequencing Center for Infectious Disease"/>
            <person name="Wu L."/>
            <person name="Ma J."/>
        </authorList>
    </citation>
    <scope>NUCLEOTIDE SEQUENCE [LARGE SCALE GENOMIC DNA]</scope>
    <source>
        <strain evidence="3">CECT 8482</strain>
    </source>
</reference>
<keyword evidence="3" id="KW-1185">Reference proteome</keyword>
<keyword evidence="1" id="KW-1133">Transmembrane helix</keyword>
<feature type="transmembrane region" description="Helical" evidence="1">
    <location>
        <begin position="192"/>
        <end position="213"/>
    </location>
</feature>
<proteinExistence type="predicted"/>
<gene>
    <name evidence="2" type="ORF">QWZ10_02955</name>
</gene>
<feature type="transmembrane region" description="Helical" evidence="1">
    <location>
        <begin position="134"/>
        <end position="157"/>
    </location>
</feature>
<dbReference type="Pfam" id="PF09955">
    <property type="entry name" value="DUF2189"/>
    <property type="match status" value="1"/>
</dbReference>
<name>A0ABT8D535_9RHOB</name>
<feature type="transmembrane region" description="Helical" evidence="1">
    <location>
        <begin position="67"/>
        <end position="86"/>
    </location>
</feature>